<dbReference type="EMBL" id="ML978121">
    <property type="protein sequence ID" value="KAF2104783.1"/>
    <property type="molecule type" value="Genomic_DNA"/>
</dbReference>
<dbReference type="Pfam" id="PF11312">
    <property type="entry name" value="Methyltransf_34"/>
    <property type="match status" value="1"/>
</dbReference>
<evidence type="ECO:0008006" key="4">
    <source>
        <dbReference type="Google" id="ProtNLM"/>
    </source>
</evidence>
<proteinExistence type="predicted"/>
<comment type="caution">
    <text evidence="2">The sequence shown here is derived from an EMBL/GenBank/DDBJ whole genome shotgun (WGS) entry which is preliminary data.</text>
</comment>
<name>A0A9P4ISY8_9PEZI</name>
<evidence type="ECO:0000256" key="1">
    <source>
        <dbReference type="SAM" id="MobiDB-lite"/>
    </source>
</evidence>
<feature type="region of interest" description="Disordered" evidence="1">
    <location>
        <begin position="316"/>
        <end position="343"/>
    </location>
</feature>
<dbReference type="AlphaFoldDB" id="A0A9P4ISY8"/>
<accession>A0A9P4ISY8</accession>
<feature type="compositionally biased region" description="Low complexity" evidence="1">
    <location>
        <begin position="14"/>
        <end position="28"/>
    </location>
</feature>
<dbReference type="InterPro" id="IPR021463">
    <property type="entry name" value="Methyltransf_34"/>
</dbReference>
<feature type="region of interest" description="Disordered" evidence="1">
    <location>
        <begin position="1"/>
        <end position="31"/>
    </location>
</feature>
<gene>
    <name evidence="2" type="ORF">NA57DRAFT_70989</name>
</gene>
<dbReference type="Proteomes" id="UP000799772">
    <property type="component" value="Unassembled WGS sequence"/>
</dbReference>
<evidence type="ECO:0000313" key="3">
    <source>
        <dbReference type="Proteomes" id="UP000799772"/>
    </source>
</evidence>
<sequence length="382" mass="41533">MAPRKGGSKTKNPVKSNSAKSKKGASVSGEKEAENLKRVPVGLQQLLLNIFRDSFPATIGSDISTTLQEIKQHLYNRDFQKAFGQKEYLEAYAVRWSPSRALCYAEIFKDILPLIDGACDDSENGGTIAITCLGGGAGAEIVGLAAIVKNLSDLVNEGQDAEPQGERCKSMYVRTIDIADWSAIINSLVSGITTPPPLSAYASASAKASNAALVEAPQFTVSAMQADLLSMDASELQKALSGASLVTLMFTLNELYTTSIPLAQKFLANLTAAVQPGTLLLVADSPGSYSTVTLNGKEKKYPMHWLLDHTLLKAGKEKRSDTDQDSEQQGVTSESKSTESTSERAWEKLKTCESIWFRLPEGLKYPIPLENMRYQLHLYRKI</sequence>
<organism evidence="2 3">
    <name type="scientific">Rhizodiscina lignyota</name>
    <dbReference type="NCBI Taxonomy" id="1504668"/>
    <lineage>
        <taxon>Eukaryota</taxon>
        <taxon>Fungi</taxon>
        <taxon>Dikarya</taxon>
        <taxon>Ascomycota</taxon>
        <taxon>Pezizomycotina</taxon>
        <taxon>Dothideomycetes</taxon>
        <taxon>Pleosporomycetidae</taxon>
        <taxon>Aulographales</taxon>
        <taxon>Rhizodiscinaceae</taxon>
        <taxon>Rhizodiscina</taxon>
    </lineage>
</organism>
<reference evidence="2" key="1">
    <citation type="journal article" date="2020" name="Stud. Mycol.">
        <title>101 Dothideomycetes genomes: a test case for predicting lifestyles and emergence of pathogens.</title>
        <authorList>
            <person name="Haridas S."/>
            <person name="Albert R."/>
            <person name="Binder M."/>
            <person name="Bloem J."/>
            <person name="Labutti K."/>
            <person name="Salamov A."/>
            <person name="Andreopoulos B."/>
            <person name="Baker S."/>
            <person name="Barry K."/>
            <person name="Bills G."/>
            <person name="Bluhm B."/>
            <person name="Cannon C."/>
            <person name="Castanera R."/>
            <person name="Culley D."/>
            <person name="Daum C."/>
            <person name="Ezra D."/>
            <person name="Gonzalez J."/>
            <person name="Henrissat B."/>
            <person name="Kuo A."/>
            <person name="Liang C."/>
            <person name="Lipzen A."/>
            <person name="Lutzoni F."/>
            <person name="Magnuson J."/>
            <person name="Mondo S."/>
            <person name="Nolan M."/>
            <person name="Ohm R."/>
            <person name="Pangilinan J."/>
            <person name="Park H.-J."/>
            <person name="Ramirez L."/>
            <person name="Alfaro M."/>
            <person name="Sun H."/>
            <person name="Tritt A."/>
            <person name="Yoshinaga Y."/>
            <person name="Zwiers L.-H."/>
            <person name="Turgeon B."/>
            <person name="Goodwin S."/>
            <person name="Spatafora J."/>
            <person name="Crous P."/>
            <person name="Grigoriev I."/>
        </authorList>
    </citation>
    <scope>NUCLEOTIDE SEQUENCE</scope>
    <source>
        <strain evidence="2">CBS 133067</strain>
    </source>
</reference>
<dbReference type="OrthoDB" id="6419443at2759"/>
<evidence type="ECO:0000313" key="2">
    <source>
        <dbReference type="EMBL" id="KAF2104783.1"/>
    </source>
</evidence>
<keyword evidence="3" id="KW-1185">Reference proteome</keyword>
<protein>
    <recommendedName>
        <fullName evidence="4">25S rRNA (Uridine(2843)-N(3))-methyltransferase</fullName>
    </recommendedName>
</protein>